<evidence type="ECO:0000259" key="20">
    <source>
        <dbReference type="PROSITE" id="PS50011"/>
    </source>
</evidence>
<evidence type="ECO:0000256" key="1">
    <source>
        <dbReference type="ARBA" id="ARBA00004162"/>
    </source>
</evidence>
<keyword evidence="13" id="KW-0067">ATP-binding</keyword>
<protein>
    <recommendedName>
        <fullName evidence="2">non-specific serine/threonine protein kinase</fullName>
        <ecNumber evidence="2">2.7.11.1</ecNumber>
    </recommendedName>
</protein>
<evidence type="ECO:0000256" key="13">
    <source>
        <dbReference type="ARBA" id="ARBA00022840"/>
    </source>
</evidence>
<evidence type="ECO:0000256" key="15">
    <source>
        <dbReference type="ARBA" id="ARBA00023136"/>
    </source>
</evidence>
<keyword evidence="5" id="KW-0597">Phosphoprotein</keyword>
<evidence type="ECO:0000256" key="6">
    <source>
        <dbReference type="ARBA" id="ARBA00022614"/>
    </source>
</evidence>
<keyword evidence="3" id="KW-1003">Cell membrane</keyword>
<dbReference type="Gene3D" id="1.10.510.10">
    <property type="entry name" value="Transferase(Phosphotransferase) domain 1"/>
    <property type="match status" value="1"/>
</dbReference>
<dbReference type="FunFam" id="1.10.510.10:FF:000358">
    <property type="entry name" value="Putative leucine-rich repeat receptor-like serine/threonine-protein kinase"/>
    <property type="match status" value="1"/>
</dbReference>
<comment type="subcellular location">
    <subcellularLocation>
        <location evidence="1">Cell membrane</location>
        <topology evidence="1">Single-pass membrane protein</topology>
    </subcellularLocation>
</comment>
<keyword evidence="14" id="KW-1133">Transmembrane helix</keyword>
<evidence type="ECO:0000256" key="17">
    <source>
        <dbReference type="ARBA" id="ARBA00023180"/>
    </source>
</evidence>
<dbReference type="InterPro" id="IPR000719">
    <property type="entry name" value="Prot_kinase_dom"/>
</dbReference>
<dbReference type="Proteomes" id="UP000265520">
    <property type="component" value="Unassembled WGS sequence"/>
</dbReference>
<feature type="non-terminal residue" evidence="21">
    <location>
        <position position="1"/>
    </location>
</feature>
<evidence type="ECO:0000256" key="4">
    <source>
        <dbReference type="ARBA" id="ARBA00022527"/>
    </source>
</evidence>
<evidence type="ECO:0000256" key="16">
    <source>
        <dbReference type="ARBA" id="ARBA00023170"/>
    </source>
</evidence>
<dbReference type="GO" id="GO:0005886">
    <property type="term" value="C:plasma membrane"/>
    <property type="evidence" value="ECO:0007669"/>
    <property type="project" value="UniProtKB-SubCell"/>
</dbReference>
<keyword evidence="17" id="KW-0325">Glycoprotein</keyword>
<keyword evidence="9" id="KW-0732">Signal</keyword>
<evidence type="ECO:0000256" key="9">
    <source>
        <dbReference type="ARBA" id="ARBA00022729"/>
    </source>
</evidence>
<comment type="catalytic activity">
    <reaction evidence="19">
        <text>L-seryl-[protein] + ATP = O-phospho-L-seryl-[protein] + ADP + H(+)</text>
        <dbReference type="Rhea" id="RHEA:17989"/>
        <dbReference type="Rhea" id="RHEA-COMP:9863"/>
        <dbReference type="Rhea" id="RHEA-COMP:11604"/>
        <dbReference type="ChEBI" id="CHEBI:15378"/>
        <dbReference type="ChEBI" id="CHEBI:29999"/>
        <dbReference type="ChEBI" id="CHEBI:30616"/>
        <dbReference type="ChEBI" id="CHEBI:83421"/>
        <dbReference type="ChEBI" id="CHEBI:456216"/>
        <dbReference type="EC" id="2.7.11.1"/>
    </reaction>
</comment>
<accession>A0A392MXN8</accession>
<evidence type="ECO:0000256" key="11">
    <source>
        <dbReference type="ARBA" id="ARBA00022741"/>
    </source>
</evidence>
<evidence type="ECO:0000313" key="22">
    <source>
        <dbReference type="Proteomes" id="UP000265520"/>
    </source>
</evidence>
<evidence type="ECO:0000313" key="21">
    <source>
        <dbReference type="EMBL" id="MCH92316.1"/>
    </source>
</evidence>
<evidence type="ECO:0000256" key="14">
    <source>
        <dbReference type="ARBA" id="ARBA00022989"/>
    </source>
</evidence>
<keyword evidence="12 21" id="KW-0418">Kinase</keyword>
<dbReference type="SUPFAM" id="SSF56112">
    <property type="entry name" value="Protein kinase-like (PK-like)"/>
    <property type="match status" value="1"/>
</dbReference>
<dbReference type="InterPro" id="IPR011009">
    <property type="entry name" value="Kinase-like_dom_sf"/>
</dbReference>
<dbReference type="InterPro" id="IPR008271">
    <property type="entry name" value="Ser/Thr_kinase_AS"/>
</dbReference>
<keyword evidence="8" id="KW-0812">Transmembrane</keyword>
<evidence type="ECO:0000256" key="2">
    <source>
        <dbReference type="ARBA" id="ARBA00012513"/>
    </source>
</evidence>
<keyword evidence="11" id="KW-0547">Nucleotide-binding</keyword>
<keyword evidence="4" id="KW-0723">Serine/threonine-protein kinase</keyword>
<comment type="caution">
    <text evidence="21">The sequence shown here is derived from an EMBL/GenBank/DDBJ whole genome shotgun (WGS) entry which is preliminary data.</text>
</comment>
<organism evidence="21 22">
    <name type="scientific">Trifolium medium</name>
    <dbReference type="NCBI Taxonomy" id="97028"/>
    <lineage>
        <taxon>Eukaryota</taxon>
        <taxon>Viridiplantae</taxon>
        <taxon>Streptophyta</taxon>
        <taxon>Embryophyta</taxon>
        <taxon>Tracheophyta</taxon>
        <taxon>Spermatophyta</taxon>
        <taxon>Magnoliopsida</taxon>
        <taxon>eudicotyledons</taxon>
        <taxon>Gunneridae</taxon>
        <taxon>Pentapetalae</taxon>
        <taxon>rosids</taxon>
        <taxon>fabids</taxon>
        <taxon>Fabales</taxon>
        <taxon>Fabaceae</taxon>
        <taxon>Papilionoideae</taxon>
        <taxon>50 kb inversion clade</taxon>
        <taxon>NPAAA clade</taxon>
        <taxon>Hologalegina</taxon>
        <taxon>IRL clade</taxon>
        <taxon>Trifolieae</taxon>
        <taxon>Trifolium</taxon>
    </lineage>
</organism>
<dbReference type="EMBL" id="LXQA010022422">
    <property type="protein sequence ID" value="MCH92316.1"/>
    <property type="molecule type" value="Genomic_DNA"/>
</dbReference>
<dbReference type="SMART" id="SM00220">
    <property type="entry name" value="S_TKc"/>
    <property type="match status" value="1"/>
</dbReference>
<evidence type="ECO:0000256" key="7">
    <source>
        <dbReference type="ARBA" id="ARBA00022679"/>
    </source>
</evidence>
<dbReference type="InterPro" id="IPR051564">
    <property type="entry name" value="LRR_receptor-like_kinase"/>
</dbReference>
<evidence type="ECO:0000256" key="8">
    <source>
        <dbReference type="ARBA" id="ARBA00022692"/>
    </source>
</evidence>
<sequence length="180" mass="19730">NDSETPIVHCDLKPSNILLDEDMTAKVGDFGLARLLIQRSTDQVSISSTHVLRGSIGYIPPEYGWGEKPSAAGDVYSFGIVLLELFSGKSPQDDCFTGGLSITKWVQYNKSVQVIDPHLLSLILHDDPAREDSNLQLICVDAIMGVAMSCTADNPDDRIGIRVALHQLKSAREDSLMKKF</sequence>
<dbReference type="GO" id="GO:0005524">
    <property type="term" value="F:ATP binding"/>
    <property type="evidence" value="ECO:0007669"/>
    <property type="project" value="UniProtKB-KW"/>
</dbReference>
<dbReference type="GO" id="GO:0004674">
    <property type="term" value="F:protein serine/threonine kinase activity"/>
    <property type="evidence" value="ECO:0007669"/>
    <property type="project" value="UniProtKB-KW"/>
</dbReference>
<proteinExistence type="predicted"/>
<dbReference type="PANTHER" id="PTHR48055:SF62">
    <property type="entry name" value="PROTEIN KINASE DOMAIN-CONTAINING PROTEIN"/>
    <property type="match status" value="1"/>
</dbReference>
<keyword evidence="16 21" id="KW-0675">Receptor</keyword>
<name>A0A392MXN8_9FABA</name>
<evidence type="ECO:0000256" key="18">
    <source>
        <dbReference type="ARBA" id="ARBA00047899"/>
    </source>
</evidence>
<keyword evidence="6" id="KW-0433">Leucine-rich repeat</keyword>
<dbReference type="PANTHER" id="PTHR48055">
    <property type="entry name" value="LEUCINE-RICH REPEAT RECEPTOR PROTEIN KINASE EMS1"/>
    <property type="match status" value="1"/>
</dbReference>
<evidence type="ECO:0000256" key="5">
    <source>
        <dbReference type="ARBA" id="ARBA00022553"/>
    </source>
</evidence>
<evidence type="ECO:0000256" key="12">
    <source>
        <dbReference type="ARBA" id="ARBA00022777"/>
    </source>
</evidence>
<dbReference type="AlphaFoldDB" id="A0A392MXN8"/>
<evidence type="ECO:0000256" key="3">
    <source>
        <dbReference type="ARBA" id="ARBA00022475"/>
    </source>
</evidence>
<dbReference type="EC" id="2.7.11.1" evidence="2"/>
<evidence type="ECO:0000256" key="19">
    <source>
        <dbReference type="ARBA" id="ARBA00048679"/>
    </source>
</evidence>
<evidence type="ECO:0000256" key="10">
    <source>
        <dbReference type="ARBA" id="ARBA00022737"/>
    </source>
</evidence>
<keyword evidence="15" id="KW-0472">Membrane</keyword>
<reference evidence="21 22" key="1">
    <citation type="journal article" date="2018" name="Front. Plant Sci.">
        <title>Red Clover (Trifolium pratense) and Zigzag Clover (T. medium) - A Picture of Genomic Similarities and Differences.</title>
        <authorList>
            <person name="Dluhosova J."/>
            <person name="Istvanek J."/>
            <person name="Nedelnik J."/>
            <person name="Repkova J."/>
        </authorList>
    </citation>
    <scope>NUCLEOTIDE SEQUENCE [LARGE SCALE GENOMIC DNA]</scope>
    <source>
        <strain evidence="22">cv. 10/8</strain>
        <tissue evidence="21">Leaf</tissue>
    </source>
</reference>
<keyword evidence="10" id="KW-0677">Repeat</keyword>
<gene>
    <name evidence="21" type="ORF">A2U01_0013253</name>
</gene>
<feature type="domain" description="Protein kinase" evidence="20">
    <location>
        <begin position="1"/>
        <end position="169"/>
    </location>
</feature>
<comment type="catalytic activity">
    <reaction evidence="18">
        <text>L-threonyl-[protein] + ATP = O-phospho-L-threonyl-[protein] + ADP + H(+)</text>
        <dbReference type="Rhea" id="RHEA:46608"/>
        <dbReference type="Rhea" id="RHEA-COMP:11060"/>
        <dbReference type="Rhea" id="RHEA-COMP:11605"/>
        <dbReference type="ChEBI" id="CHEBI:15378"/>
        <dbReference type="ChEBI" id="CHEBI:30013"/>
        <dbReference type="ChEBI" id="CHEBI:30616"/>
        <dbReference type="ChEBI" id="CHEBI:61977"/>
        <dbReference type="ChEBI" id="CHEBI:456216"/>
        <dbReference type="EC" id="2.7.11.1"/>
    </reaction>
</comment>
<dbReference type="PROSITE" id="PS50011">
    <property type="entry name" value="PROTEIN_KINASE_DOM"/>
    <property type="match status" value="1"/>
</dbReference>
<keyword evidence="7" id="KW-0808">Transferase</keyword>
<keyword evidence="22" id="KW-1185">Reference proteome</keyword>
<dbReference type="Pfam" id="PF00069">
    <property type="entry name" value="Pkinase"/>
    <property type="match status" value="1"/>
</dbReference>
<dbReference type="PROSITE" id="PS00108">
    <property type="entry name" value="PROTEIN_KINASE_ST"/>
    <property type="match status" value="1"/>
</dbReference>